<dbReference type="InterPro" id="IPR045584">
    <property type="entry name" value="Pilin-like"/>
</dbReference>
<dbReference type="SUPFAM" id="SSF54523">
    <property type="entry name" value="Pili subunits"/>
    <property type="match status" value="1"/>
</dbReference>
<accession>A0A5C4Y8N1</accession>
<gene>
    <name evidence="7" type="ORF">FHR04_09455</name>
    <name evidence="6" type="ORF">HNQ04_001671</name>
</gene>
<dbReference type="NCBIfam" id="TIGR02532">
    <property type="entry name" value="IV_pilin_GFxxxE"/>
    <property type="match status" value="1"/>
</dbReference>
<evidence type="ECO:0000256" key="1">
    <source>
        <dbReference type="ARBA" id="ARBA00004203"/>
    </source>
</evidence>
<comment type="subcellular location">
    <subcellularLocation>
        <location evidence="1">Cell outer membrane</location>
        <topology evidence="1">Single-pass membrane protein</topology>
    </subcellularLocation>
    <subcellularLocation>
        <location evidence="2">Periplasm</location>
    </subcellularLocation>
</comment>
<evidence type="ECO:0000256" key="2">
    <source>
        <dbReference type="ARBA" id="ARBA00004418"/>
    </source>
</evidence>
<dbReference type="Proteomes" id="UP000629870">
    <property type="component" value="Unassembled WGS sequence"/>
</dbReference>
<sequence>MKRSGEAGFTLVEMLVVIAILGVVLLAVSNTFISSSRTTTLAVARAELQQETVNAQQLIASRVKEAWYVFPPGVAMALNDTALRRNPITSNKNWTVATHPILAMILPPRNPALACASATNDGCYRFFAYYPVLRSVWVAGTSGASNPGADAANDASTWVLAEYRDYYYESNPSTTSPASLTLPPIADSDANLVSDYIMPTTTAGATYTMFGYTPATAATTGVTGVNINLATGRVVNGKLTRLPGQTGTYNLSVYPLNLGKVAAN</sequence>
<keyword evidence="3" id="KW-0574">Periplasm</keyword>
<dbReference type="GO" id="GO:0042597">
    <property type="term" value="C:periplasmic space"/>
    <property type="evidence" value="ECO:0007669"/>
    <property type="project" value="UniProtKB-SubCell"/>
</dbReference>
<dbReference type="AlphaFoldDB" id="A0A5C4Y8N1"/>
<dbReference type="Pfam" id="PF07963">
    <property type="entry name" value="N_methyl"/>
    <property type="match status" value="1"/>
</dbReference>
<evidence type="ECO:0000313" key="7">
    <source>
        <dbReference type="EMBL" id="TNM71383.1"/>
    </source>
</evidence>
<keyword evidence="5" id="KW-0472">Membrane</keyword>
<keyword evidence="5" id="KW-0812">Transmembrane</keyword>
<evidence type="ECO:0000313" key="9">
    <source>
        <dbReference type="Proteomes" id="UP000629870"/>
    </source>
</evidence>
<dbReference type="EMBL" id="JACHEW010000006">
    <property type="protein sequence ID" value="MBB6016428.1"/>
    <property type="molecule type" value="Genomic_DNA"/>
</dbReference>
<protein>
    <submittedName>
        <fullName evidence="6">Prepilin-type N-terminal cleavage/methylation domain-containing protein</fullName>
    </submittedName>
    <submittedName>
        <fullName evidence="7">Type II secretion system protein</fullName>
    </submittedName>
</protein>
<keyword evidence="4" id="KW-0998">Cell outer membrane</keyword>
<dbReference type="RefSeq" id="WP_139402732.1">
    <property type="nucleotide sequence ID" value="NZ_JACHEW010000006.1"/>
</dbReference>
<name>A0A5C4Y8N1_9DEIO</name>
<keyword evidence="5" id="KW-1133">Transmembrane helix</keyword>
<evidence type="ECO:0000256" key="3">
    <source>
        <dbReference type="ARBA" id="ARBA00022764"/>
    </source>
</evidence>
<evidence type="ECO:0000313" key="6">
    <source>
        <dbReference type="EMBL" id="MBB6016428.1"/>
    </source>
</evidence>
<reference evidence="7 8" key="1">
    <citation type="submission" date="2019-06" db="EMBL/GenBank/DDBJ databases">
        <title>Genome sequence of Deinococcus radiopugnans ATCC 19172.</title>
        <authorList>
            <person name="Maclea K.S."/>
            <person name="Maynard C.R."/>
        </authorList>
    </citation>
    <scope>NUCLEOTIDE SEQUENCE [LARGE SCALE GENOMIC DNA]</scope>
    <source>
        <strain evidence="7 8">ATCC 19172</strain>
    </source>
</reference>
<dbReference type="PROSITE" id="PS00409">
    <property type="entry name" value="PROKAR_NTER_METHYL"/>
    <property type="match status" value="1"/>
</dbReference>
<proteinExistence type="predicted"/>
<dbReference type="Proteomes" id="UP000313988">
    <property type="component" value="Unassembled WGS sequence"/>
</dbReference>
<dbReference type="OrthoDB" id="63128at2"/>
<feature type="transmembrane region" description="Helical" evidence="5">
    <location>
        <begin position="7"/>
        <end position="28"/>
    </location>
</feature>
<evidence type="ECO:0000313" key="8">
    <source>
        <dbReference type="Proteomes" id="UP000313988"/>
    </source>
</evidence>
<dbReference type="EMBL" id="VDMO01000008">
    <property type="protein sequence ID" value="TNM71383.1"/>
    <property type="molecule type" value="Genomic_DNA"/>
</dbReference>
<dbReference type="GO" id="GO:0009279">
    <property type="term" value="C:cell outer membrane"/>
    <property type="evidence" value="ECO:0007669"/>
    <property type="project" value="UniProtKB-SubCell"/>
</dbReference>
<evidence type="ECO:0000256" key="5">
    <source>
        <dbReference type="SAM" id="Phobius"/>
    </source>
</evidence>
<keyword evidence="9" id="KW-1185">Reference proteome</keyword>
<organism evidence="7 8">
    <name type="scientific">Deinococcus radiopugnans ATCC 19172</name>
    <dbReference type="NCBI Taxonomy" id="585398"/>
    <lineage>
        <taxon>Bacteria</taxon>
        <taxon>Thermotogati</taxon>
        <taxon>Deinococcota</taxon>
        <taxon>Deinococci</taxon>
        <taxon>Deinococcales</taxon>
        <taxon>Deinococcaceae</taxon>
        <taxon>Deinococcus</taxon>
    </lineage>
</organism>
<dbReference type="InterPro" id="IPR012902">
    <property type="entry name" value="N_methyl_site"/>
</dbReference>
<evidence type="ECO:0000256" key="4">
    <source>
        <dbReference type="ARBA" id="ARBA00023237"/>
    </source>
</evidence>
<comment type="caution">
    <text evidence="7">The sequence shown here is derived from an EMBL/GenBank/DDBJ whole genome shotgun (WGS) entry which is preliminary data.</text>
</comment>
<dbReference type="Gene3D" id="3.30.700.10">
    <property type="entry name" value="Glycoprotein, Type 4 Pilin"/>
    <property type="match status" value="1"/>
</dbReference>
<reference evidence="6 9" key="2">
    <citation type="submission" date="2020-08" db="EMBL/GenBank/DDBJ databases">
        <title>Genomic Encyclopedia of Type Strains, Phase IV (KMG-IV): sequencing the most valuable type-strain genomes for metagenomic binning, comparative biology and taxonomic classification.</title>
        <authorList>
            <person name="Goeker M."/>
        </authorList>
    </citation>
    <scope>NUCLEOTIDE SEQUENCE [LARGE SCALE GENOMIC DNA]</scope>
    <source>
        <strain evidence="6 9">DSM 12027</strain>
    </source>
</reference>